<dbReference type="Proteomes" id="UP001056120">
    <property type="component" value="Linkage Group LG07"/>
</dbReference>
<keyword evidence="2" id="KW-1185">Reference proteome</keyword>
<evidence type="ECO:0000313" key="2">
    <source>
        <dbReference type="Proteomes" id="UP001056120"/>
    </source>
</evidence>
<comment type="caution">
    <text evidence="1">The sequence shown here is derived from an EMBL/GenBank/DDBJ whole genome shotgun (WGS) entry which is preliminary data.</text>
</comment>
<sequence length="96" mass="10713">MVSSILELRKDATEFVPFALRSHSATVGATDASSTFGNFATTSPGKAVLDRSESSVSNNSDDEVHQYWRQQLPDDITPDFNVILEESMHFPFQLYL</sequence>
<reference evidence="1 2" key="2">
    <citation type="journal article" date="2022" name="Mol. Ecol. Resour.">
        <title>The genomes of chicory, endive, great burdock and yacon provide insights into Asteraceae paleo-polyploidization history and plant inulin production.</title>
        <authorList>
            <person name="Fan W."/>
            <person name="Wang S."/>
            <person name="Wang H."/>
            <person name="Wang A."/>
            <person name="Jiang F."/>
            <person name="Liu H."/>
            <person name="Zhao H."/>
            <person name="Xu D."/>
            <person name="Zhang Y."/>
        </authorList>
    </citation>
    <scope>NUCLEOTIDE SEQUENCE [LARGE SCALE GENOMIC DNA]</scope>
    <source>
        <strain evidence="2">cv. Yunnan</strain>
        <tissue evidence="1">Leaves</tissue>
    </source>
</reference>
<accession>A0ACB9IWY0</accession>
<organism evidence="1 2">
    <name type="scientific">Smallanthus sonchifolius</name>
    <dbReference type="NCBI Taxonomy" id="185202"/>
    <lineage>
        <taxon>Eukaryota</taxon>
        <taxon>Viridiplantae</taxon>
        <taxon>Streptophyta</taxon>
        <taxon>Embryophyta</taxon>
        <taxon>Tracheophyta</taxon>
        <taxon>Spermatophyta</taxon>
        <taxon>Magnoliopsida</taxon>
        <taxon>eudicotyledons</taxon>
        <taxon>Gunneridae</taxon>
        <taxon>Pentapetalae</taxon>
        <taxon>asterids</taxon>
        <taxon>campanulids</taxon>
        <taxon>Asterales</taxon>
        <taxon>Asteraceae</taxon>
        <taxon>Asteroideae</taxon>
        <taxon>Heliantheae alliance</taxon>
        <taxon>Millerieae</taxon>
        <taxon>Smallanthus</taxon>
    </lineage>
</organism>
<gene>
    <name evidence="1" type="ORF">L1987_21236</name>
</gene>
<name>A0ACB9IWY0_9ASTR</name>
<protein>
    <submittedName>
        <fullName evidence="1">Uncharacterized protein</fullName>
    </submittedName>
</protein>
<reference evidence="2" key="1">
    <citation type="journal article" date="2022" name="Mol. Ecol. Resour.">
        <title>The genomes of chicory, endive, great burdock and yacon provide insights into Asteraceae palaeo-polyploidization history and plant inulin production.</title>
        <authorList>
            <person name="Fan W."/>
            <person name="Wang S."/>
            <person name="Wang H."/>
            <person name="Wang A."/>
            <person name="Jiang F."/>
            <person name="Liu H."/>
            <person name="Zhao H."/>
            <person name="Xu D."/>
            <person name="Zhang Y."/>
        </authorList>
    </citation>
    <scope>NUCLEOTIDE SEQUENCE [LARGE SCALE GENOMIC DNA]</scope>
    <source>
        <strain evidence="2">cv. Yunnan</strain>
    </source>
</reference>
<evidence type="ECO:0000313" key="1">
    <source>
        <dbReference type="EMBL" id="KAI3811512.1"/>
    </source>
</evidence>
<proteinExistence type="predicted"/>
<dbReference type="EMBL" id="CM042024">
    <property type="protein sequence ID" value="KAI3811512.1"/>
    <property type="molecule type" value="Genomic_DNA"/>
</dbReference>